<evidence type="ECO:0000256" key="1">
    <source>
        <dbReference type="ARBA" id="ARBA00022692"/>
    </source>
</evidence>
<dbReference type="InterPro" id="IPR011701">
    <property type="entry name" value="MFS"/>
</dbReference>
<feature type="transmembrane region" description="Helical" evidence="5">
    <location>
        <begin position="324"/>
        <end position="348"/>
    </location>
</feature>
<dbReference type="PATRIC" id="fig|740709.3.peg.1119"/>
<feature type="compositionally biased region" description="Polar residues" evidence="4">
    <location>
        <begin position="1"/>
        <end position="25"/>
    </location>
</feature>
<dbReference type="SUPFAM" id="SSF103473">
    <property type="entry name" value="MFS general substrate transporter"/>
    <property type="match status" value="1"/>
</dbReference>
<accession>K2JLW2</accession>
<feature type="transmembrane region" description="Helical" evidence="5">
    <location>
        <begin position="193"/>
        <end position="210"/>
    </location>
</feature>
<dbReference type="PROSITE" id="PS50850">
    <property type="entry name" value="MFS"/>
    <property type="match status" value="1"/>
</dbReference>
<name>K2JLW2_9GAMM</name>
<feature type="transmembrane region" description="Helical" evidence="5">
    <location>
        <begin position="270"/>
        <end position="289"/>
    </location>
</feature>
<dbReference type="OrthoDB" id="5317164at2"/>
<keyword evidence="1 5" id="KW-0812">Transmembrane</keyword>
<dbReference type="AlphaFoldDB" id="K2JLW2"/>
<feature type="transmembrane region" description="Helical" evidence="5">
    <location>
        <begin position="360"/>
        <end position="379"/>
    </location>
</feature>
<dbReference type="Pfam" id="PF07690">
    <property type="entry name" value="MFS_1"/>
    <property type="match status" value="1"/>
</dbReference>
<evidence type="ECO:0000313" key="8">
    <source>
        <dbReference type="Proteomes" id="UP000014115"/>
    </source>
</evidence>
<dbReference type="PANTHER" id="PTHR23523">
    <property type="match status" value="1"/>
</dbReference>
<feature type="transmembrane region" description="Helical" evidence="5">
    <location>
        <begin position="301"/>
        <end position="318"/>
    </location>
</feature>
<dbReference type="InterPro" id="IPR020846">
    <property type="entry name" value="MFS_dom"/>
</dbReference>
<evidence type="ECO:0000256" key="3">
    <source>
        <dbReference type="ARBA" id="ARBA00023136"/>
    </source>
</evidence>
<evidence type="ECO:0000256" key="2">
    <source>
        <dbReference type="ARBA" id="ARBA00022989"/>
    </source>
</evidence>
<dbReference type="Proteomes" id="UP000014115">
    <property type="component" value="Unassembled WGS sequence"/>
</dbReference>
<feature type="transmembrane region" description="Helical" evidence="5">
    <location>
        <begin position="105"/>
        <end position="122"/>
    </location>
</feature>
<protein>
    <submittedName>
        <fullName evidence="7">Major facilitator superfamily transporter</fullName>
    </submittedName>
</protein>
<dbReference type="PANTHER" id="PTHR23523:SF1">
    <property type="entry name" value="CYANATE TRANSPORT PROTEIN CYNX"/>
    <property type="match status" value="1"/>
</dbReference>
<proteinExistence type="predicted"/>
<organism evidence="7 8">
    <name type="scientific">Idiomarina xiamenensis 10-D-4</name>
    <dbReference type="NCBI Taxonomy" id="740709"/>
    <lineage>
        <taxon>Bacteria</taxon>
        <taxon>Pseudomonadati</taxon>
        <taxon>Pseudomonadota</taxon>
        <taxon>Gammaproteobacteria</taxon>
        <taxon>Alteromonadales</taxon>
        <taxon>Idiomarinaceae</taxon>
        <taxon>Idiomarina</taxon>
    </lineage>
</organism>
<evidence type="ECO:0000256" key="4">
    <source>
        <dbReference type="SAM" id="MobiDB-lite"/>
    </source>
</evidence>
<feature type="transmembrane region" description="Helical" evidence="5">
    <location>
        <begin position="236"/>
        <end position="258"/>
    </location>
</feature>
<dbReference type="eggNOG" id="COG2807">
    <property type="taxonomic scope" value="Bacteria"/>
</dbReference>
<dbReference type="STRING" id="740709.A10D4_05492"/>
<keyword evidence="3 5" id="KW-0472">Membrane</keyword>
<feature type="transmembrane region" description="Helical" evidence="5">
    <location>
        <begin position="73"/>
        <end position="96"/>
    </location>
</feature>
<comment type="caution">
    <text evidence="7">The sequence shown here is derived from an EMBL/GenBank/DDBJ whole genome shotgun (WGS) entry which is preliminary data.</text>
</comment>
<dbReference type="GO" id="GO:0022857">
    <property type="term" value="F:transmembrane transporter activity"/>
    <property type="evidence" value="ECO:0007669"/>
    <property type="project" value="InterPro"/>
</dbReference>
<dbReference type="InterPro" id="IPR052524">
    <property type="entry name" value="MFS_Cyanate_Porter"/>
</dbReference>
<gene>
    <name evidence="7" type="ORF">A10D4_05492</name>
</gene>
<dbReference type="InterPro" id="IPR036259">
    <property type="entry name" value="MFS_trans_sf"/>
</dbReference>
<evidence type="ECO:0000259" key="6">
    <source>
        <dbReference type="PROSITE" id="PS50850"/>
    </source>
</evidence>
<feature type="region of interest" description="Disordered" evidence="4">
    <location>
        <begin position="1"/>
        <end position="26"/>
    </location>
</feature>
<dbReference type="EMBL" id="AMRG01000005">
    <property type="protein sequence ID" value="EKE84496.1"/>
    <property type="molecule type" value="Genomic_DNA"/>
</dbReference>
<feature type="transmembrane region" description="Helical" evidence="5">
    <location>
        <begin position="31"/>
        <end position="53"/>
    </location>
</feature>
<evidence type="ECO:0000256" key="5">
    <source>
        <dbReference type="SAM" id="Phobius"/>
    </source>
</evidence>
<feature type="transmembrane region" description="Helical" evidence="5">
    <location>
        <begin position="128"/>
        <end position="150"/>
    </location>
</feature>
<dbReference type="Gene3D" id="1.20.1250.20">
    <property type="entry name" value="MFS general substrate transporter like domains"/>
    <property type="match status" value="2"/>
</dbReference>
<sequence>MAPFISQPSCLMSENSPTRTQSSSHRPGLPLAADLLLLTAVLIIIALNLRPALASIGPLLTPLQADLQMSYTSASWLTILPIIAMGVACFSGFALVRWLGFQRTLSLALLLITLATAARWWVGQSTTLILSALVVGAGIAIVQAIVPALIKANFAERTPTIMGFYVTAIMAGAAIAASLSPTLATLGDWHQGLAYWALLGVVALLVWFAIRRHPRIIIPTATTQQAKQRYLNNPRAWQLAVFFGTATGCYVCALTWLAPAAMELNYSEQQAGLLVGFLTFMEVVAGLLFPWWASKVFDRRPILMVLAITQMLGFIGMACLGEDFLLLSVALAGLGMGGTFPMALIVTMDHHRDPLKAGQLAAFVQGVGYLLGGIAPWLAAAMREQLAQFQYSWWVVVASSLLLLALATQFNPRHYAEKMSVKDA</sequence>
<keyword evidence="2 5" id="KW-1133">Transmembrane helix</keyword>
<reference evidence="7 8" key="1">
    <citation type="journal article" date="2012" name="J. Bacteriol.">
        <title>Genome Sequence of Idiomarina xiamenensis Type Strain 10-D-4.</title>
        <authorList>
            <person name="Lai Q."/>
            <person name="Wang L."/>
            <person name="Wang W."/>
            <person name="Shao Z."/>
        </authorList>
    </citation>
    <scope>NUCLEOTIDE SEQUENCE [LARGE SCALE GENOMIC DNA]</scope>
    <source>
        <strain evidence="7 8">10-D-4</strain>
    </source>
</reference>
<evidence type="ECO:0000313" key="7">
    <source>
        <dbReference type="EMBL" id="EKE84496.1"/>
    </source>
</evidence>
<feature type="transmembrane region" description="Helical" evidence="5">
    <location>
        <begin position="391"/>
        <end position="410"/>
    </location>
</feature>
<feature type="transmembrane region" description="Helical" evidence="5">
    <location>
        <begin position="162"/>
        <end position="181"/>
    </location>
</feature>
<keyword evidence="8" id="KW-1185">Reference proteome</keyword>
<feature type="domain" description="Major facilitator superfamily (MFS) profile" evidence="6">
    <location>
        <begin position="36"/>
        <end position="415"/>
    </location>
</feature>